<gene>
    <name evidence="2" type="ORF">A4U43_C07F24570</name>
</gene>
<reference evidence="3" key="1">
    <citation type="journal article" date="2017" name="Nat. Commun.">
        <title>The asparagus genome sheds light on the origin and evolution of a young Y chromosome.</title>
        <authorList>
            <person name="Harkess A."/>
            <person name="Zhou J."/>
            <person name="Xu C."/>
            <person name="Bowers J.E."/>
            <person name="Van der Hulst R."/>
            <person name="Ayyampalayam S."/>
            <person name="Mercati F."/>
            <person name="Riccardi P."/>
            <person name="McKain M.R."/>
            <person name="Kakrana A."/>
            <person name="Tang H."/>
            <person name="Ray J."/>
            <person name="Groenendijk J."/>
            <person name="Arikit S."/>
            <person name="Mathioni S.M."/>
            <person name="Nakano M."/>
            <person name="Shan H."/>
            <person name="Telgmann-Rauber A."/>
            <person name="Kanno A."/>
            <person name="Yue Z."/>
            <person name="Chen H."/>
            <person name="Li W."/>
            <person name="Chen Y."/>
            <person name="Xu X."/>
            <person name="Zhang Y."/>
            <person name="Luo S."/>
            <person name="Chen H."/>
            <person name="Gao J."/>
            <person name="Mao Z."/>
            <person name="Pires J.C."/>
            <person name="Luo M."/>
            <person name="Kudrna D."/>
            <person name="Wing R.A."/>
            <person name="Meyers B.C."/>
            <person name="Yi K."/>
            <person name="Kong H."/>
            <person name="Lavrijsen P."/>
            <person name="Sunseri F."/>
            <person name="Falavigna A."/>
            <person name="Ye Y."/>
            <person name="Leebens-Mack J.H."/>
            <person name="Chen G."/>
        </authorList>
    </citation>
    <scope>NUCLEOTIDE SEQUENCE [LARGE SCALE GENOMIC DNA]</scope>
    <source>
        <strain evidence="3">cv. DH0086</strain>
    </source>
</reference>
<sequence>MSPSSSIYRHLKPDLGSDLGPDLGLAQVADHLGGSVLAELPRGGSGTQPSSRCLVLRPFSDFLAEPPRGGSVSAESSSPDPDLAVNPLRCLTSSPR</sequence>
<organism evidence="2 3">
    <name type="scientific">Asparagus officinalis</name>
    <name type="common">Garden asparagus</name>
    <dbReference type="NCBI Taxonomy" id="4686"/>
    <lineage>
        <taxon>Eukaryota</taxon>
        <taxon>Viridiplantae</taxon>
        <taxon>Streptophyta</taxon>
        <taxon>Embryophyta</taxon>
        <taxon>Tracheophyta</taxon>
        <taxon>Spermatophyta</taxon>
        <taxon>Magnoliopsida</taxon>
        <taxon>Liliopsida</taxon>
        <taxon>Asparagales</taxon>
        <taxon>Asparagaceae</taxon>
        <taxon>Asparagoideae</taxon>
        <taxon>Asparagus</taxon>
    </lineage>
</organism>
<protein>
    <submittedName>
        <fullName evidence="2">Uncharacterized protein</fullName>
    </submittedName>
</protein>
<dbReference type="EMBL" id="CM007387">
    <property type="protein sequence ID" value="ONK64331.1"/>
    <property type="molecule type" value="Genomic_DNA"/>
</dbReference>
<dbReference type="Proteomes" id="UP000243459">
    <property type="component" value="Chromosome 7"/>
</dbReference>
<evidence type="ECO:0000313" key="2">
    <source>
        <dbReference type="EMBL" id="ONK64331.1"/>
    </source>
</evidence>
<evidence type="ECO:0000256" key="1">
    <source>
        <dbReference type="SAM" id="MobiDB-lite"/>
    </source>
</evidence>
<proteinExistence type="predicted"/>
<evidence type="ECO:0000313" key="3">
    <source>
        <dbReference type="Proteomes" id="UP000243459"/>
    </source>
</evidence>
<feature type="region of interest" description="Disordered" evidence="1">
    <location>
        <begin position="65"/>
        <end position="96"/>
    </location>
</feature>
<name>A0A5P1EI26_ASPOF</name>
<dbReference type="AlphaFoldDB" id="A0A5P1EI26"/>
<dbReference type="Gramene" id="ONK64331">
    <property type="protein sequence ID" value="ONK64331"/>
    <property type="gene ID" value="A4U43_C07F24570"/>
</dbReference>
<keyword evidence="3" id="KW-1185">Reference proteome</keyword>
<accession>A0A5P1EI26</accession>